<dbReference type="PANTHER" id="PTHR35511:SF2">
    <property type="entry name" value="A-KINASE ANCHOR-LIKE PROTEIN"/>
    <property type="match status" value="1"/>
</dbReference>
<dbReference type="OrthoDB" id="1431328at2759"/>
<dbReference type="PANTHER" id="PTHR35511">
    <property type="entry name" value="A-KINASE ANCHOR-LIKE PROTEIN"/>
    <property type="match status" value="1"/>
</dbReference>
<gene>
    <name evidence="2" type="ORF">CR513_32741</name>
</gene>
<feature type="region of interest" description="Disordered" evidence="1">
    <location>
        <begin position="490"/>
        <end position="512"/>
    </location>
</feature>
<feature type="compositionally biased region" description="Polar residues" evidence="1">
    <location>
        <begin position="557"/>
        <end position="568"/>
    </location>
</feature>
<accession>A0A371G5Y0</accession>
<name>A0A371G5Y0_MUCPR</name>
<feature type="compositionally biased region" description="Basic residues" evidence="1">
    <location>
        <begin position="818"/>
        <end position="838"/>
    </location>
</feature>
<dbReference type="AlphaFoldDB" id="A0A371G5Y0"/>
<feature type="compositionally biased region" description="Basic and acidic residues" evidence="1">
    <location>
        <begin position="413"/>
        <end position="424"/>
    </location>
</feature>
<proteinExistence type="predicted"/>
<feature type="compositionally biased region" description="Basic and acidic residues" evidence="1">
    <location>
        <begin position="586"/>
        <end position="609"/>
    </location>
</feature>
<dbReference type="EMBL" id="QJKJ01006649">
    <property type="protein sequence ID" value="RDX85970.1"/>
    <property type="molecule type" value="Genomic_DNA"/>
</dbReference>
<feature type="region of interest" description="Disordered" evidence="1">
    <location>
        <begin position="442"/>
        <end position="467"/>
    </location>
</feature>
<keyword evidence="3" id="KW-1185">Reference proteome</keyword>
<feature type="compositionally biased region" description="Basic and acidic residues" evidence="1">
    <location>
        <begin position="689"/>
        <end position="702"/>
    </location>
</feature>
<organism evidence="2 3">
    <name type="scientific">Mucuna pruriens</name>
    <name type="common">Velvet bean</name>
    <name type="synonym">Dolichos pruriens</name>
    <dbReference type="NCBI Taxonomy" id="157652"/>
    <lineage>
        <taxon>Eukaryota</taxon>
        <taxon>Viridiplantae</taxon>
        <taxon>Streptophyta</taxon>
        <taxon>Embryophyta</taxon>
        <taxon>Tracheophyta</taxon>
        <taxon>Spermatophyta</taxon>
        <taxon>Magnoliopsida</taxon>
        <taxon>eudicotyledons</taxon>
        <taxon>Gunneridae</taxon>
        <taxon>Pentapetalae</taxon>
        <taxon>rosids</taxon>
        <taxon>fabids</taxon>
        <taxon>Fabales</taxon>
        <taxon>Fabaceae</taxon>
        <taxon>Papilionoideae</taxon>
        <taxon>50 kb inversion clade</taxon>
        <taxon>NPAAA clade</taxon>
        <taxon>indigoferoid/millettioid clade</taxon>
        <taxon>Phaseoleae</taxon>
        <taxon>Mucuna</taxon>
    </lineage>
</organism>
<reference evidence="2" key="1">
    <citation type="submission" date="2018-05" db="EMBL/GenBank/DDBJ databases">
        <title>Draft genome of Mucuna pruriens seed.</title>
        <authorList>
            <person name="Nnadi N.E."/>
            <person name="Vos R."/>
            <person name="Hasami M.H."/>
            <person name="Devisetty U.K."/>
            <person name="Aguiy J.C."/>
        </authorList>
    </citation>
    <scope>NUCLEOTIDE SEQUENCE [LARGE SCALE GENOMIC DNA]</scope>
    <source>
        <strain evidence="2">JCA_2017</strain>
    </source>
</reference>
<feature type="compositionally biased region" description="Polar residues" evidence="1">
    <location>
        <begin position="385"/>
        <end position="396"/>
    </location>
</feature>
<dbReference type="Proteomes" id="UP000257109">
    <property type="component" value="Unassembled WGS sequence"/>
</dbReference>
<feature type="compositionally biased region" description="Low complexity" evidence="1">
    <location>
        <begin position="401"/>
        <end position="411"/>
    </location>
</feature>
<evidence type="ECO:0000256" key="1">
    <source>
        <dbReference type="SAM" id="MobiDB-lite"/>
    </source>
</evidence>
<protein>
    <submittedName>
        <fullName evidence="2">Uncharacterized protein</fullName>
    </submittedName>
</protein>
<feature type="non-terminal residue" evidence="2">
    <location>
        <position position="1"/>
    </location>
</feature>
<comment type="caution">
    <text evidence="2">The sequence shown here is derived from an EMBL/GenBank/DDBJ whole genome shotgun (WGS) entry which is preliminary data.</text>
</comment>
<dbReference type="STRING" id="157652.A0A371G5Y0"/>
<evidence type="ECO:0000313" key="2">
    <source>
        <dbReference type="EMBL" id="RDX85970.1"/>
    </source>
</evidence>
<feature type="region of interest" description="Disordered" evidence="1">
    <location>
        <begin position="552"/>
        <end position="609"/>
    </location>
</feature>
<feature type="compositionally biased region" description="Basic and acidic residues" evidence="1">
    <location>
        <begin position="723"/>
        <end position="738"/>
    </location>
</feature>
<feature type="region of interest" description="Disordered" evidence="1">
    <location>
        <begin position="380"/>
        <end position="424"/>
    </location>
</feature>
<sequence>MCPHLQALIQYLLKLAYGVQEETCQLIAENKQKPESQPALQNEETTFIKHLYLDGETEEINPTNDIEEQGKFSAFHATKKLVIEDDGMFDQEEAKEIEEAAKLQLLSTATESAPEEGIQPKFHTPAIVQGHTEQILQQQTLHDNESEAIDNANSCIPENELERTSIVVEDPNQPEAVANVGKVKEGQADHQSEALSMQSAITNYINAEGLVTSESITKLSYDVDEQKTVNSHSMENLESKDASRIIPEGPTDIKQLTGVELQNSENRSVHEDKALQTLPSTASVGIEEVVESIHEIHTEAELTVIDTTEGLISENYSEAKEGVSEIFPCTFTLAHVSYVFLSIKNCSIGLHLHVPMQNMLEKAFDLHKVTCQTSVGSEQRAELLSKQQSQETTVTKHPNLEGETTEINLTNETEEREKVPTSHTREKLEINDDGNFIQEEEKEMEKATERQLLKTEKESEPEGEAQTTLPTSTFVKCETVERIVQEQTLEEEESAAIDNNNSGRPENERGETAKVVETIDQHETMAKVSAENEEHANHKSEQSRMENVITKHINSEGMVTTENSTKSSYDVEELEKVLDSDSIDNSEIKDGGKIMPEEPSEKKEATGLELQKPEIESVLEDKAISTLSTIPSVRVEIVEESIQEEIKKEAEPAVTNTKEGQRPKNDYVKNLEVLEAFDLHKGPANTCVESEKKAEVQSEAKSQETMIIKHPNLEGQETVEINPRNDTKEREKEHEIAKPRGVSEPVYADITEQTDTGKLETQEAETTQLGSTKEDEGDEFEKISPSSSVTVKSRDSEDNDTKVLHKKSHGILSGVGSKVKHSISKVKKAITGKSSHQKSPKEHEFVLYL</sequence>
<feature type="region of interest" description="Disordered" evidence="1">
    <location>
        <begin position="681"/>
        <end position="849"/>
    </location>
</feature>
<evidence type="ECO:0000313" key="3">
    <source>
        <dbReference type="Proteomes" id="UP000257109"/>
    </source>
</evidence>
<feature type="compositionally biased region" description="Basic and acidic residues" evidence="1">
    <location>
        <begin position="443"/>
        <end position="460"/>
    </location>
</feature>
<feature type="compositionally biased region" description="Basic and acidic residues" evidence="1">
    <location>
        <begin position="839"/>
        <end position="849"/>
    </location>
</feature>
<feature type="compositionally biased region" description="Basic and acidic residues" evidence="1">
    <location>
        <begin position="792"/>
        <end position="803"/>
    </location>
</feature>